<organism evidence="5 6">
    <name type="scientific">Chryseobacterium kimseyorum</name>
    <dbReference type="NCBI Taxonomy" id="2984028"/>
    <lineage>
        <taxon>Bacteria</taxon>
        <taxon>Pseudomonadati</taxon>
        <taxon>Bacteroidota</taxon>
        <taxon>Flavobacteriia</taxon>
        <taxon>Flavobacteriales</taxon>
        <taxon>Weeksellaceae</taxon>
        <taxon>Chryseobacterium group</taxon>
        <taxon>Chryseobacterium</taxon>
    </lineage>
</organism>
<dbReference type="InterPro" id="IPR013783">
    <property type="entry name" value="Ig-like_fold"/>
</dbReference>
<keyword evidence="3" id="KW-0732">Signal</keyword>
<evidence type="ECO:0000313" key="5">
    <source>
        <dbReference type="EMBL" id="MCW3169193.1"/>
    </source>
</evidence>
<proteinExistence type="predicted"/>
<name>A0ABT3HZX8_9FLAO</name>
<comment type="subcellular location">
    <subcellularLocation>
        <location evidence="1">Secreted</location>
    </subcellularLocation>
</comment>
<keyword evidence="2" id="KW-0964">Secreted</keyword>
<evidence type="ECO:0000256" key="1">
    <source>
        <dbReference type="ARBA" id="ARBA00004613"/>
    </source>
</evidence>
<evidence type="ECO:0000256" key="2">
    <source>
        <dbReference type="ARBA" id="ARBA00022525"/>
    </source>
</evidence>
<dbReference type="Gene3D" id="2.60.40.10">
    <property type="entry name" value="Immunoglobulins"/>
    <property type="match status" value="1"/>
</dbReference>
<dbReference type="SUPFAM" id="SSF49478">
    <property type="entry name" value="Cna protein B-type domain"/>
    <property type="match status" value="1"/>
</dbReference>
<dbReference type="Pfam" id="PF17210">
    <property type="entry name" value="SdrD_B"/>
    <property type="match status" value="1"/>
</dbReference>
<dbReference type="Pfam" id="PF17963">
    <property type="entry name" value="Big_9"/>
    <property type="match status" value="1"/>
</dbReference>
<dbReference type="InterPro" id="IPR033764">
    <property type="entry name" value="Sdr_B"/>
</dbReference>
<evidence type="ECO:0000259" key="4">
    <source>
        <dbReference type="Pfam" id="PF17210"/>
    </source>
</evidence>
<feature type="domain" description="SD-repeat containing protein B" evidence="4">
    <location>
        <begin position="285"/>
        <end position="378"/>
    </location>
</feature>
<dbReference type="EMBL" id="JAPDHW010000007">
    <property type="protein sequence ID" value="MCW3169193.1"/>
    <property type="molecule type" value="Genomic_DNA"/>
</dbReference>
<dbReference type="RefSeq" id="WP_264750369.1">
    <property type="nucleotide sequence ID" value="NZ_JAPDHW010000007.1"/>
</dbReference>
<sequence>MMIKKKSIRDFLIVFLFCCSELIFGQGITRIYTDYNNFWDSQTNNSVAPNTSHNLLAFSWNGTNYSTGVNDGKLTANTVGFSPQVFQAFPATSSPSPSSSTYIGVASSYGGGDGNVSPVPVNNNLLSYITDGAQGLDIGTAIFNFPSSTQIQYQISDINPASIGDSVPDIIFTQVGQVSDANDNYSFTNMANTLVGNAVNINFSTSIPAMANGAFKFYSPANPTPTYQAGLYGTRPLRMMAFDWSDFGITVSNATSVRYFIQKFSGVSDIAFTAYNKASMGVMQSISGTVFNDNNAGTPDGNGYAGATVRLYNASNVLVNTVTTAANGVFIFSSVFPGNYRIELQTPAGFTIVGATDNNTDNQINVTLNDVAIQNQNFGINQPPTANNDIQGGEKNKPITINLTSNDVDPNAGSVVASSINLLPPPNATSIVVVGGNVKGFTVTGTGTWSLNNSGLLTFTPQTGFIGSVPVTGYTIFDTAGLQSNVANIILTIFKHCTKPQTTGIGTPTKLGISTQKIKLPQWPENIPNGFVALESNQKGFVITRIQNSALITDPKDGMIIYDISASCVKLYSNSTGRCITRDCNE</sequence>
<keyword evidence="6" id="KW-1185">Reference proteome</keyword>
<gene>
    <name evidence="5" type="ORF">OMO38_11760</name>
</gene>
<accession>A0ABT3HZX8</accession>
<evidence type="ECO:0000313" key="6">
    <source>
        <dbReference type="Proteomes" id="UP001163731"/>
    </source>
</evidence>
<comment type="caution">
    <text evidence="5">The sequence shown here is derived from an EMBL/GenBank/DDBJ whole genome shotgun (WGS) entry which is preliminary data.</text>
</comment>
<evidence type="ECO:0000256" key="3">
    <source>
        <dbReference type="ARBA" id="ARBA00022729"/>
    </source>
</evidence>
<reference evidence="5" key="1">
    <citation type="submission" date="2022-10" db="EMBL/GenBank/DDBJ databases">
        <title>Chryseobacterium babae sp. nov. isolated from the gut of the beetle Oryctes rhinoceros, and Chryseobacterium kimseyorum sp. nov., isolated from a stick insect rearing cage.</title>
        <authorList>
            <person name="Shelomi M."/>
            <person name="Han C.-J."/>
            <person name="Chen W.-M."/>
            <person name="Chen H.-K."/>
            <person name="Liaw S.-J."/>
            <person name="Muhle E."/>
            <person name="Clermont D."/>
        </authorList>
    </citation>
    <scope>NUCLEOTIDE SEQUENCE</scope>
    <source>
        <strain evidence="5">09-1422</strain>
    </source>
</reference>
<dbReference type="Proteomes" id="UP001163731">
    <property type="component" value="Unassembled WGS sequence"/>
</dbReference>
<protein>
    <submittedName>
        <fullName evidence="5">Carboxypeptidase regulatory-like domain-containing protein</fullName>
    </submittedName>
</protein>